<proteinExistence type="predicted"/>
<dbReference type="Proteomes" id="UP000265520">
    <property type="component" value="Unassembled WGS sequence"/>
</dbReference>
<evidence type="ECO:0000313" key="1">
    <source>
        <dbReference type="EMBL" id="MCI60495.1"/>
    </source>
</evidence>
<dbReference type="EMBL" id="LXQA010582613">
    <property type="protein sequence ID" value="MCI60495.1"/>
    <property type="molecule type" value="Genomic_DNA"/>
</dbReference>
<dbReference type="AlphaFoldDB" id="A0A392TKN2"/>
<reference evidence="1 2" key="1">
    <citation type="journal article" date="2018" name="Front. Plant Sci.">
        <title>Red Clover (Trifolium pratense) and Zigzag Clover (T. medium) - A Picture of Genomic Similarities and Differences.</title>
        <authorList>
            <person name="Dluhosova J."/>
            <person name="Istvanek J."/>
            <person name="Nedelnik J."/>
            <person name="Repkova J."/>
        </authorList>
    </citation>
    <scope>NUCLEOTIDE SEQUENCE [LARGE SCALE GENOMIC DNA]</scope>
    <source>
        <strain evidence="2">cv. 10/8</strain>
        <tissue evidence="1">Leaf</tissue>
    </source>
</reference>
<organism evidence="1 2">
    <name type="scientific">Trifolium medium</name>
    <dbReference type="NCBI Taxonomy" id="97028"/>
    <lineage>
        <taxon>Eukaryota</taxon>
        <taxon>Viridiplantae</taxon>
        <taxon>Streptophyta</taxon>
        <taxon>Embryophyta</taxon>
        <taxon>Tracheophyta</taxon>
        <taxon>Spermatophyta</taxon>
        <taxon>Magnoliopsida</taxon>
        <taxon>eudicotyledons</taxon>
        <taxon>Gunneridae</taxon>
        <taxon>Pentapetalae</taxon>
        <taxon>rosids</taxon>
        <taxon>fabids</taxon>
        <taxon>Fabales</taxon>
        <taxon>Fabaceae</taxon>
        <taxon>Papilionoideae</taxon>
        <taxon>50 kb inversion clade</taxon>
        <taxon>NPAAA clade</taxon>
        <taxon>Hologalegina</taxon>
        <taxon>IRL clade</taxon>
        <taxon>Trifolieae</taxon>
        <taxon>Trifolium</taxon>
    </lineage>
</organism>
<keyword evidence="2" id="KW-1185">Reference proteome</keyword>
<protein>
    <submittedName>
        <fullName evidence="1">Uncharacterized protein</fullName>
    </submittedName>
</protein>
<accession>A0A392TKN2</accession>
<feature type="non-terminal residue" evidence="1">
    <location>
        <position position="37"/>
    </location>
</feature>
<evidence type="ECO:0000313" key="2">
    <source>
        <dbReference type="Proteomes" id="UP000265520"/>
    </source>
</evidence>
<sequence>MRMSRTLLKAIDEQFVSSDKARARTLIIKFSTMKLTE</sequence>
<name>A0A392TKN2_9FABA</name>
<comment type="caution">
    <text evidence="1">The sequence shown here is derived from an EMBL/GenBank/DDBJ whole genome shotgun (WGS) entry which is preliminary data.</text>
</comment>